<keyword evidence="9" id="KW-1185">Reference proteome</keyword>
<keyword evidence="4" id="KW-0274">FAD</keyword>
<reference evidence="8 9" key="1">
    <citation type="journal article" date="2017" name="Nat. Ecol. Evol.">
        <title>Scallop genome provides insights into evolution of bilaterian karyotype and development.</title>
        <authorList>
            <person name="Wang S."/>
            <person name="Zhang J."/>
            <person name="Jiao W."/>
            <person name="Li J."/>
            <person name="Xun X."/>
            <person name="Sun Y."/>
            <person name="Guo X."/>
            <person name="Huan P."/>
            <person name="Dong B."/>
            <person name="Zhang L."/>
            <person name="Hu X."/>
            <person name="Sun X."/>
            <person name="Wang J."/>
            <person name="Zhao C."/>
            <person name="Wang Y."/>
            <person name="Wang D."/>
            <person name="Huang X."/>
            <person name="Wang R."/>
            <person name="Lv J."/>
            <person name="Li Y."/>
            <person name="Zhang Z."/>
            <person name="Liu B."/>
            <person name="Lu W."/>
            <person name="Hui Y."/>
            <person name="Liang J."/>
            <person name="Zhou Z."/>
            <person name="Hou R."/>
            <person name="Li X."/>
            <person name="Liu Y."/>
            <person name="Li H."/>
            <person name="Ning X."/>
            <person name="Lin Y."/>
            <person name="Zhao L."/>
            <person name="Xing Q."/>
            <person name="Dou J."/>
            <person name="Li Y."/>
            <person name="Mao J."/>
            <person name="Guo H."/>
            <person name="Dou H."/>
            <person name="Li T."/>
            <person name="Mu C."/>
            <person name="Jiang W."/>
            <person name="Fu Q."/>
            <person name="Fu X."/>
            <person name="Miao Y."/>
            <person name="Liu J."/>
            <person name="Yu Q."/>
            <person name="Li R."/>
            <person name="Liao H."/>
            <person name="Li X."/>
            <person name="Kong Y."/>
            <person name="Jiang Z."/>
            <person name="Chourrout D."/>
            <person name="Li R."/>
            <person name="Bao Z."/>
        </authorList>
    </citation>
    <scope>NUCLEOTIDE SEQUENCE [LARGE SCALE GENOMIC DNA]</scope>
    <source>
        <strain evidence="8 9">PY_sf001</strain>
    </source>
</reference>
<comment type="similarity">
    <text evidence="2">Belongs to the oxygen-dependent FAD-linked oxidoreductase family.</text>
</comment>
<dbReference type="InterPro" id="IPR050416">
    <property type="entry name" value="FAD-linked_Oxidoreductase"/>
</dbReference>
<dbReference type="EMBL" id="NEDP02003085">
    <property type="protein sequence ID" value="OWF49557.1"/>
    <property type="molecule type" value="Genomic_DNA"/>
</dbReference>
<protein>
    <submittedName>
        <fullName evidence="8">6-hydroxy-D-nicotine oxidase</fullName>
    </submittedName>
</protein>
<sequence>MGSHRHVSTIVALLILCVSLAHAVNNYCWPGMSCFPSNEEQSKFMVSIELHELFPFQPGYDSIVVMQNTRTTKFPHSIVTPFSTEEVQKAVLFARKFNLHMTVISSGHDYFGRSTGDGSFQISLRNISDIDVKLSSSRHPDGEVTIGSGAPWLSVYEKLNKYNRVVVGGSAHTVAMGGYTHGGGHSPMSRMFGLAVDNLLEVELVLADGSKAIASADGTEITSVDGKVNHTTDSSLFWALRGGGGGTFGISTKFTFKIHKAAPGVVNLNIVYPMILKNGTFIGDEVLKKMSEIILTAPRNWGGYFSINGYPDGNTRGSISLFGNHYGTWETASRTFMDELYNFNPEWQKYRYYTNYTTFLDYERTAIDAKYYTTYVSNILMNNRSFTPEWRKTLIENAFAFPLNKSAIVATGTWIGGKVHEVDIADTAVHPGFRECYMSLTSGVGWSAGFGDHENEFVEEGQKLREKMRPFGHGSYRNEGSADSPSWKDDFWGSNYDRLLEIKRKYDPENWFSCLDCVGSDVL</sequence>
<evidence type="ECO:0000313" key="9">
    <source>
        <dbReference type="Proteomes" id="UP000242188"/>
    </source>
</evidence>
<keyword evidence="3" id="KW-0285">Flavoprotein</keyword>
<dbReference type="UniPathway" id="UPA00991">
    <property type="reaction ID" value="UER00939"/>
</dbReference>
<evidence type="ECO:0000256" key="4">
    <source>
        <dbReference type="ARBA" id="ARBA00022827"/>
    </source>
</evidence>
<dbReference type="InterPro" id="IPR012951">
    <property type="entry name" value="BBE"/>
</dbReference>
<dbReference type="InterPro" id="IPR016169">
    <property type="entry name" value="FAD-bd_PCMH_sub2"/>
</dbReference>
<dbReference type="GO" id="GO:0071949">
    <property type="term" value="F:FAD binding"/>
    <property type="evidence" value="ECO:0007669"/>
    <property type="project" value="InterPro"/>
</dbReference>
<dbReference type="OrthoDB" id="9983560at2759"/>
<dbReference type="SUPFAM" id="SSF56176">
    <property type="entry name" value="FAD-binding/transporter-associated domain-like"/>
    <property type="match status" value="1"/>
</dbReference>
<proteinExistence type="inferred from homology"/>
<dbReference type="PANTHER" id="PTHR42973">
    <property type="entry name" value="BINDING OXIDOREDUCTASE, PUTATIVE (AFU_ORTHOLOGUE AFUA_1G17690)-RELATED"/>
    <property type="match status" value="1"/>
</dbReference>
<evidence type="ECO:0000313" key="8">
    <source>
        <dbReference type="EMBL" id="OWF49557.1"/>
    </source>
</evidence>
<dbReference type="PROSITE" id="PS00862">
    <property type="entry name" value="OX2_COVAL_FAD"/>
    <property type="match status" value="1"/>
</dbReference>
<dbReference type="PROSITE" id="PS51387">
    <property type="entry name" value="FAD_PCMH"/>
    <property type="match status" value="1"/>
</dbReference>
<evidence type="ECO:0000259" key="7">
    <source>
        <dbReference type="PROSITE" id="PS51387"/>
    </source>
</evidence>
<keyword evidence="6" id="KW-0732">Signal</keyword>
<comment type="caution">
    <text evidence="8">The sequence shown here is derived from an EMBL/GenBank/DDBJ whole genome shotgun (WGS) entry which is preliminary data.</text>
</comment>
<dbReference type="Pfam" id="PF08031">
    <property type="entry name" value="BBE"/>
    <property type="match status" value="1"/>
</dbReference>
<dbReference type="PANTHER" id="PTHR42973:SF39">
    <property type="entry name" value="FAD-BINDING PCMH-TYPE DOMAIN-CONTAINING PROTEIN"/>
    <property type="match status" value="1"/>
</dbReference>
<keyword evidence="5" id="KW-0560">Oxidoreductase</keyword>
<dbReference type="InterPro" id="IPR016166">
    <property type="entry name" value="FAD-bd_PCMH"/>
</dbReference>
<evidence type="ECO:0000256" key="1">
    <source>
        <dbReference type="ARBA" id="ARBA00001974"/>
    </source>
</evidence>
<name>A0A210QLE5_MIZYE</name>
<comment type="cofactor">
    <cofactor evidence="1">
        <name>FAD</name>
        <dbReference type="ChEBI" id="CHEBI:57692"/>
    </cofactor>
</comment>
<dbReference type="AlphaFoldDB" id="A0A210QLE5"/>
<dbReference type="InterPro" id="IPR006094">
    <property type="entry name" value="Oxid_FAD_bind_N"/>
</dbReference>
<feature type="chain" id="PRO_5012849319" evidence="6">
    <location>
        <begin position="24"/>
        <end position="523"/>
    </location>
</feature>
<gene>
    <name evidence="8" type="ORF">KP79_PYT23734</name>
</gene>
<accession>A0A210QLE5</accession>
<dbReference type="GO" id="GO:0016491">
    <property type="term" value="F:oxidoreductase activity"/>
    <property type="evidence" value="ECO:0007669"/>
    <property type="project" value="UniProtKB-KW"/>
</dbReference>
<evidence type="ECO:0000256" key="2">
    <source>
        <dbReference type="ARBA" id="ARBA00005466"/>
    </source>
</evidence>
<evidence type="ECO:0000256" key="6">
    <source>
        <dbReference type="SAM" id="SignalP"/>
    </source>
</evidence>
<evidence type="ECO:0000256" key="5">
    <source>
        <dbReference type="ARBA" id="ARBA00023002"/>
    </source>
</evidence>
<dbReference type="InterPro" id="IPR036318">
    <property type="entry name" value="FAD-bd_PCMH-like_sf"/>
</dbReference>
<evidence type="ECO:0000256" key="3">
    <source>
        <dbReference type="ARBA" id="ARBA00022630"/>
    </source>
</evidence>
<feature type="domain" description="FAD-binding PCMH-type" evidence="7">
    <location>
        <begin position="71"/>
        <end position="261"/>
    </location>
</feature>
<dbReference type="Gene3D" id="3.30.465.10">
    <property type="match status" value="2"/>
</dbReference>
<feature type="signal peptide" evidence="6">
    <location>
        <begin position="1"/>
        <end position="23"/>
    </location>
</feature>
<dbReference type="STRING" id="6573.A0A210QLE5"/>
<dbReference type="Proteomes" id="UP000242188">
    <property type="component" value="Unassembled WGS sequence"/>
</dbReference>
<organism evidence="8 9">
    <name type="scientific">Mizuhopecten yessoensis</name>
    <name type="common">Japanese scallop</name>
    <name type="synonym">Patinopecten yessoensis</name>
    <dbReference type="NCBI Taxonomy" id="6573"/>
    <lineage>
        <taxon>Eukaryota</taxon>
        <taxon>Metazoa</taxon>
        <taxon>Spiralia</taxon>
        <taxon>Lophotrochozoa</taxon>
        <taxon>Mollusca</taxon>
        <taxon>Bivalvia</taxon>
        <taxon>Autobranchia</taxon>
        <taxon>Pteriomorphia</taxon>
        <taxon>Pectinida</taxon>
        <taxon>Pectinoidea</taxon>
        <taxon>Pectinidae</taxon>
        <taxon>Mizuhopecten</taxon>
    </lineage>
</organism>
<dbReference type="InterPro" id="IPR006093">
    <property type="entry name" value="Oxy_OxRdtase_FAD_BS"/>
</dbReference>
<dbReference type="Pfam" id="PF01565">
    <property type="entry name" value="FAD_binding_4"/>
    <property type="match status" value="1"/>
</dbReference>